<evidence type="ECO:0000256" key="2">
    <source>
        <dbReference type="ARBA" id="ARBA00023235"/>
    </source>
</evidence>
<name>A0A318R296_PROMR</name>
<dbReference type="InterPro" id="IPR042092">
    <property type="entry name" value="PsdUridine_s_RsuA/RluB/E/F_cat"/>
</dbReference>
<keyword evidence="2 4" id="KW-0413">Isomerase</keyword>
<comment type="similarity">
    <text evidence="1 4">Belongs to the pseudouridine synthase RsuA family.</text>
</comment>
<dbReference type="SMART" id="SM00363">
    <property type="entry name" value="S4"/>
    <property type="match status" value="1"/>
</dbReference>
<accession>A0A318R296</accession>
<feature type="domain" description="RNA-binding S4" evidence="5">
    <location>
        <begin position="4"/>
        <end position="71"/>
    </location>
</feature>
<dbReference type="Proteomes" id="UP000247807">
    <property type="component" value="Unassembled WGS sequence"/>
</dbReference>
<comment type="caution">
    <text evidence="6">The sequence shown here is derived from an EMBL/GenBank/DDBJ whole genome shotgun (WGS) entry which is preliminary data.</text>
</comment>
<dbReference type="OrthoDB" id="9807213at2"/>
<dbReference type="PANTHER" id="PTHR47683:SF2">
    <property type="entry name" value="RNA-BINDING S4 DOMAIN-CONTAINING PROTEIN"/>
    <property type="match status" value="1"/>
</dbReference>
<dbReference type="GO" id="GO:0120159">
    <property type="term" value="F:rRNA pseudouridine synthase activity"/>
    <property type="evidence" value="ECO:0007669"/>
    <property type="project" value="UniProtKB-ARBA"/>
</dbReference>
<dbReference type="SUPFAM" id="SSF55120">
    <property type="entry name" value="Pseudouridine synthase"/>
    <property type="match status" value="1"/>
</dbReference>
<proteinExistence type="inferred from homology"/>
<keyword evidence="3" id="KW-0694">RNA-binding</keyword>
<dbReference type="Gene3D" id="3.30.70.580">
    <property type="entry name" value="Pseudouridine synthase I, catalytic domain, N-terminal subdomain"/>
    <property type="match status" value="1"/>
</dbReference>
<dbReference type="Pfam" id="PF00849">
    <property type="entry name" value="PseudoU_synth_2"/>
    <property type="match status" value="1"/>
</dbReference>
<dbReference type="CDD" id="cd02870">
    <property type="entry name" value="PseudoU_synth_RsuA_like"/>
    <property type="match status" value="1"/>
</dbReference>
<dbReference type="CDD" id="cd00165">
    <property type="entry name" value="S4"/>
    <property type="match status" value="1"/>
</dbReference>
<evidence type="ECO:0000256" key="1">
    <source>
        <dbReference type="ARBA" id="ARBA00008348"/>
    </source>
</evidence>
<evidence type="ECO:0000259" key="5">
    <source>
        <dbReference type="SMART" id="SM00363"/>
    </source>
</evidence>
<dbReference type="EC" id="5.4.99.-" evidence="4"/>
<gene>
    <name evidence="6" type="ORF">DNJ73_06155</name>
</gene>
<protein>
    <recommendedName>
        <fullName evidence="4">Pseudouridine synthase</fullName>
        <ecNumber evidence="4">5.4.99.-</ecNumber>
    </recommendedName>
</protein>
<dbReference type="FunFam" id="3.10.290.10:FF:000003">
    <property type="entry name" value="Pseudouridine synthase"/>
    <property type="match status" value="1"/>
</dbReference>
<dbReference type="InterPro" id="IPR020094">
    <property type="entry name" value="TruA/RsuA/RluB/E/F_N"/>
</dbReference>
<dbReference type="AlphaFoldDB" id="A0A318R296"/>
<dbReference type="InterPro" id="IPR020103">
    <property type="entry name" value="PsdUridine_synth_cat_dom_sf"/>
</dbReference>
<dbReference type="EMBL" id="QJUE01000004">
    <property type="protein sequence ID" value="PYE01662.1"/>
    <property type="molecule type" value="Genomic_DNA"/>
</dbReference>
<dbReference type="PROSITE" id="PS01149">
    <property type="entry name" value="PSI_RSU"/>
    <property type="match status" value="1"/>
</dbReference>
<dbReference type="Gene3D" id="3.30.70.1560">
    <property type="entry name" value="Alpha-L RNA-binding motif"/>
    <property type="match status" value="1"/>
</dbReference>
<dbReference type="Pfam" id="PF01479">
    <property type="entry name" value="S4"/>
    <property type="match status" value="1"/>
</dbReference>
<dbReference type="InterPro" id="IPR036986">
    <property type="entry name" value="S4_RNA-bd_sf"/>
</dbReference>
<dbReference type="InterPro" id="IPR050343">
    <property type="entry name" value="RsuA_PseudoU_synthase"/>
</dbReference>
<evidence type="ECO:0000256" key="4">
    <source>
        <dbReference type="RuleBase" id="RU003887"/>
    </source>
</evidence>
<dbReference type="InterPro" id="IPR000748">
    <property type="entry name" value="PsdUridine_synth_RsuA/RluB/E/F"/>
</dbReference>
<dbReference type="SUPFAM" id="SSF55174">
    <property type="entry name" value="Alpha-L RNA-binding motif"/>
    <property type="match status" value="1"/>
</dbReference>
<dbReference type="RefSeq" id="WP_158466839.1">
    <property type="nucleotide sequence ID" value="NZ_QJUE01000004.1"/>
</dbReference>
<evidence type="ECO:0000313" key="7">
    <source>
        <dbReference type="Proteomes" id="UP000247807"/>
    </source>
</evidence>
<dbReference type="InterPro" id="IPR018496">
    <property type="entry name" value="PsdUridine_synth_RsuA/RluB_CS"/>
</dbReference>
<dbReference type="GO" id="GO:0003723">
    <property type="term" value="F:RNA binding"/>
    <property type="evidence" value="ECO:0007669"/>
    <property type="project" value="UniProtKB-KW"/>
</dbReference>
<sequence>MSLSRLQKIISESGLLSRRKADSLIKQGRVTLNGRKAIIGEKADPLSDHILVDGKDLPDKVNYKVILLNKPPGIISSCKDNHGRETILSLIPEHLRHGIHPVGRLDSYSRGAILLTNNGELTLRLTHPKYSHTKTYLVWVSGQPSQLILDNWRKGISLDGKMTMPATIKVKEVMNNKTLLKVTMKEGRNRQIRKLAAIFGHPVKDLQRIAIANIKLNGLQEGKWRELNSSEWISILN</sequence>
<dbReference type="Gene3D" id="3.10.290.10">
    <property type="entry name" value="RNA-binding S4 domain"/>
    <property type="match status" value="1"/>
</dbReference>
<organism evidence="6 7">
    <name type="scientific">Prochlorococcus marinus XMU1408</name>
    <dbReference type="NCBI Taxonomy" id="2213228"/>
    <lineage>
        <taxon>Bacteria</taxon>
        <taxon>Bacillati</taxon>
        <taxon>Cyanobacteriota</taxon>
        <taxon>Cyanophyceae</taxon>
        <taxon>Synechococcales</taxon>
        <taxon>Prochlorococcaceae</taxon>
        <taxon>Prochlorococcus</taxon>
    </lineage>
</organism>
<dbReference type="PANTHER" id="PTHR47683">
    <property type="entry name" value="PSEUDOURIDINE SYNTHASE FAMILY PROTEIN-RELATED"/>
    <property type="match status" value="1"/>
</dbReference>
<evidence type="ECO:0000256" key="3">
    <source>
        <dbReference type="PROSITE-ProRule" id="PRU00182"/>
    </source>
</evidence>
<dbReference type="PROSITE" id="PS50889">
    <property type="entry name" value="S4"/>
    <property type="match status" value="1"/>
</dbReference>
<dbReference type="InterPro" id="IPR002942">
    <property type="entry name" value="S4_RNA-bd"/>
</dbReference>
<dbReference type="GO" id="GO:0000455">
    <property type="term" value="P:enzyme-directed rRNA pseudouridine synthesis"/>
    <property type="evidence" value="ECO:0007669"/>
    <property type="project" value="UniProtKB-ARBA"/>
</dbReference>
<dbReference type="NCBIfam" id="TIGR00093">
    <property type="entry name" value="pseudouridine synthase"/>
    <property type="match status" value="1"/>
</dbReference>
<reference evidence="6 7" key="1">
    <citation type="journal article" date="2018" name="Appl. Environ. Microbiol.">
        <title>Genome rearrangement shapes Prochlorococcus ecological adaptation.</title>
        <authorList>
            <person name="Yan W."/>
            <person name="Wei S."/>
            <person name="Wang Q."/>
            <person name="Xiao X."/>
            <person name="Zeng Q."/>
            <person name="Jiao N."/>
            <person name="Zhang R."/>
        </authorList>
    </citation>
    <scope>NUCLEOTIDE SEQUENCE [LARGE SCALE GENOMIC DNA]</scope>
    <source>
        <strain evidence="6 7">XMU1408</strain>
    </source>
</reference>
<dbReference type="InterPro" id="IPR006145">
    <property type="entry name" value="PsdUridine_synth_RsuA/RluA"/>
</dbReference>
<evidence type="ECO:0000313" key="6">
    <source>
        <dbReference type="EMBL" id="PYE01662.1"/>
    </source>
</evidence>